<organism evidence="1 2">
    <name type="scientific">Mytilus coruscus</name>
    <name type="common">Sea mussel</name>
    <dbReference type="NCBI Taxonomy" id="42192"/>
    <lineage>
        <taxon>Eukaryota</taxon>
        <taxon>Metazoa</taxon>
        <taxon>Spiralia</taxon>
        <taxon>Lophotrochozoa</taxon>
        <taxon>Mollusca</taxon>
        <taxon>Bivalvia</taxon>
        <taxon>Autobranchia</taxon>
        <taxon>Pteriomorphia</taxon>
        <taxon>Mytilida</taxon>
        <taxon>Mytiloidea</taxon>
        <taxon>Mytilidae</taxon>
        <taxon>Mytilinae</taxon>
        <taxon>Mytilus</taxon>
    </lineage>
</organism>
<evidence type="ECO:0000313" key="2">
    <source>
        <dbReference type="Proteomes" id="UP000507470"/>
    </source>
</evidence>
<dbReference type="Proteomes" id="UP000507470">
    <property type="component" value="Unassembled WGS sequence"/>
</dbReference>
<accession>A0A6J8CDS7</accession>
<gene>
    <name evidence="1" type="ORF">MCOR_29183</name>
</gene>
<sequence>MKCDSSDSRNIPPLQIDDDLICDDTKKAKIFNDYFCGQSNLDDSNTHLPDIPDTRTEGLGDMIISENEVVDILKILDVSKASGPDRISPRLLKEAYGILKYSILKPTVCAVDDPRESANNLNSDLAKIHRWSSNWLVTFNPQKTETMTISRKFHKPDHPKLNMNNVTVTETGPSFCQTGPSFCQTGSSFCQTGPSFCQTGPSFCQTGSFLSQIGQGYKT</sequence>
<evidence type="ECO:0008006" key="3">
    <source>
        <dbReference type="Google" id="ProtNLM"/>
    </source>
</evidence>
<name>A0A6J8CDS7_MYTCO</name>
<dbReference type="OrthoDB" id="6243574at2759"/>
<dbReference type="AlphaFoldDB" id="A0A6J8CDS7"/>
<dbReference type="EMBL" id="CACVKT020005287">
    <property type="protein sequence ID" value="CAC5394435.1"/>
    <property type="molecule type" value="Genomic_DNA"/>
</dbReference>
<evidence type="ECO:0000313" key="1">
    <source>
        <dbReference type="EMBL" id="CAC5394435.1"/>
    </source>
</evidence>
<reference evidence="1 2" key="1">
    <citation type="submission" date="2020-06" db="EMBL/GenBank/DDBJ databases">
        <authorList>
            <person name="Li R."/>
            <person name="Bekaert M."/>
        </authorList>
    </citation>
    <scope>NUCLEOTIDE SEQUENCE [LARGE SCALE GENOMIC DNA]</scope>
    <source>
        <strain evidence="2">wild</strain>
    </source>
</reference>
<proteinExistence type="predicted"/>
<protein>
    <recommendedName>
        <fullName evidence="3">Reverse transcriptase domain-containing protein</fullName>
    </recommendedName>
</protein>
<keyword evidence="2" id="KW-1185">Reference proteome</keyword>